<dbReference type="Proteomes" id="UP000054821">
    <property type="component" value="Unassembled WGS sequence"/>
</dbReference>
<comment type="caution">
    <text evidence="1">The sequence shown here is derived from an EMBL/GenBank/DDBJ whole genome shotgun (WGS) entry which is preliminary data.</text>
</comment>
<evidence type="ECO:0000313" key="1">
    <source>
        <dbReference type="EMBL" id="PON28871.1"/>
    </source>
</evidence>
<accession>A0A2P4ZX77</accession>
<organism evidence="1 2">
    <name type="scientific">Trichoderma gamsii</name>
    <dbReference type="NCBI Taxonomy" id="398673"/>
    <lineage>
        <taxon>Eukaryota</taxon>
        <taxon>Fungi</taxon>
        <taxon>Dikarya</taxon>
        <taxon>Ascomycota</taxon>
        <taxon>Pezizomycotina</taxon>
        <taxon>Sordariomycetes</taxon>
        <taxon>Hypocreomycetidae</taxon>
        <taxon>Hypocreales</taxon>
        <taxon>Hypocreaceae</taxon>
        <taxon>Trichoderma</taxon>
    </lineage>
</organism>
<dbReference type="EMBL" id="JPDN02000005">
    <property type="protein sequence ID" value="PON28871.1"/>
    <property type="molecule type" value="Genomic_DNA"/>
</dbReference>
<keyword evidence="2" id="KW-1185">Reference proteome</keyword>
<proteinExistence type="predicted"/>
<dbReference type="AlphaFoldDB" id="A0A2P4ZX77"/>
<sequence>LLSLIAKRQFSEKLHRAYFATPKKTGCICLPLFHGCCSTIRVSKHSS</sequence>
<gene>
    <name evidence="1" type="ORF">TGAM01_v201979</name>
</gene>
<reference evidence="1 2" key="1">
    <citation type="journal article" date="2016" name="Genome Announc.">
        <title>Draft Whole-Genome Sequence of Trichoderma gamsii T6085, a Promising Biocontrol Agent of Fusarium Head Blight on Wheat.</title>
        <authorList>
            <person name="Baroncelli R."/>
            <person name="Zapparata A."/>
            <person name="Piaggeschi G."/>
            <person name="Sarrocco S."/>
            <person name="Vannacci G."/>
        </authorList>
    </citation>
    <scope>NUCLEOTIDE SEQUENCE [LARGE SCALE GENOMIC DNA]</scope>
    <source>
        <strain evidence="1 2">T6085</strain>
    </source>
</reference>
<dbReference type="GeneID" id="36347368"/>
<name>A0A2P4ZX77_9HYPO</name>
<dbReference type="RefSeq" id="XP_024406294.1">
    <property type="nucleotide sequence ID" value="XM_024548891.1"/>
</dbReference>
<feature type="non-terminal residue" evidence="1">
    <location>
        <position position="1"/>
    </location>
</feature>
<protein>
    <submittedName>
        <fullName evidence="1">Uncharacterized protein</fullName>
    </submittedName>
</protein>
<evidence type="ECO:0000313" key="2">
    <source>
        <dbReference type="Proteomes" id="UP000054821"/>
    </source>
</evidence>